<sequence>MNALAMRESQHPAETLAVPNPRASGLLAAALLALVGLFLLRGVGAEPAPPDTAASATEPQSLMPEHLRLAILEAERQSAAAFAPDPTVPDAIKDRWGVEVIRMDYTADGYWLGLRFRVTDADKALPLFDSRIKPYVQSEKSGVKLGVPSGAKVGALRTTNRQGNIKNGKVYNIMFSNPGTQVKPGDRVAVVIGDFKVDQLTVK</sequence>
<accession>A0A6P1DPV7</accession>
<evidence type="ECO:0000313" key="1">
    <source>
        <dbReference type="EMBL" id="NEX18951.1"/>
    </source>
</evidence>
<dbReference type="AlphaFoldDB" id="A0A6P1DPV7"/>
<name>A0A6P1DPV7_9GAMM</name>
<dbReference type="RefSeq" id="WP_164651836.1">
    <property type="nucleotide sequence ID" value="NZ_JAAIJR010000003.1"/>
</dbReference>
<dbReference type="EMBL" id="JAAIJR010000003">
    <property type="protein sequence ID" value="NEX18951.1"/>
    <property type="molecule type" value="Genomic_DNA"/>
</dbReference>
<gene>
    <name evidence="1" type="ORF">G3480_01235</name>
</gene>
<comment type="caution">
    <text evidence="1">The sequence shown here is derived from an EMBL/GenBank/DDBJ whole genome shotgun (WGS) entry which is preliminary data.</text>
</comment>
<reference evidence="2" key="1">
    <citation type="journal article" date="2020" name="Microbiol. Resour. Announc.">
        <title>Draft Genome Sequences of Thiorhodococcus mannitoliphagus and Thiorhodococcus minor, Purple Sulfur Photosynthetic Bacteria in the Gammaproteobacterial Family Chromatiaceae.</title>
        <authorList>
            <person name="Aviles F.A."/>
            <person name="Meyer T.E."/>
            <person name="Kyndt J.A."/>
        </authorList>
    </citation>
    <scope>NUCLEOTIDE SEQUENCE [LARGE SCALE GENOMIC DNA]</scope>
    <source>
        <strain evidence="2">DSM 18266</strain>
    </source>
</reference>
<protein>
    <submittedName>
        <fullName evidence="1">Uncharacterized protein</fullName>
    </submittedName>
</protein>
<keyword evidence="2" id="KW-1185">Reference proteome</keyword>
<dbReference type="Proteomes" id="UP000471640">
    <property type="component" value="Unassembled WGS sequence"/>
</dbReference>
<proteinExistence type="predicted"/>
<evidence type="ECO:0000313" key="2">
    <source>
        <dbReference type="Proteomes" id="UP000471640"/>
    </source>
</evidence>
<reference evidence="1 2" key="2">
    <citation type="submission" date="2020-02" db="EMBL/GenBank/DDBJ databases">
        <title>Genome sequences of Thiorhodococcus mannitoliphagus and Thiorhodococcus minor, purple sulfur photosynthetic bacteria in the gammaproteobacterial family, Chromatiaceae.</title>
        <authorList>
            <person name="Aviles F.A."/>
            <person name="Meyer T.E."/>
            <person name="Kyndt J.A."/>
        </authorList>
    </citation>
    <scope>NUCLEOTIDE SEQUENCE [LARGE SCALE GENOMIC DNA]</scope>
    <source>
        <strain evidence="1 2">DSM 18266</strain>
    </source>
</reference>
<organism evidence="1 2">
    <name type="scientific">Thiorhodococcus mannitoliphagus</name>
    <dbReference type="NCBI Taxonomy" id="329406"/>
    <lineage>
        <taxon>Bacteria</taxon>
        <taxon>Pseudomonadati</taxon>
        <taxon>Pseudomonadota</taxon>
        <taxon>Gammaproteobacteria</taxon>
        <taxon>Chromatiales</taxon>
        <taxon>Chromatiaceae</taxon>
        <taxon>Thiorhodococcus</taxon>
    </lineage>
</organism>